<feature type="region of interest" description="Disordered" evidence="3">
    <location>
        <begin position="1"/>
        <end position="22"/>
    </location>
</feature>
<dbReference type="AlphaFoldDB" id="A0A9D9GZB4"/>
<feature type="domain" description="Calcineurin-like phosphoesterase" evidence="4">
    <location>
        <begin position="32"/>
        <end position="234"/>
    </location>
</feature>
<evidence type="ECO:0000313" key="6">
    <source>
        <dbReference type="EMBL" id="MBO8430611.1"/>
    </source>
</evidence>
<dbReference type="PANTHER" id="PTHR11575">
    <property type="entry name" value="5'-NUCLEOTIDASE-RELATED"/>
    <property type="match status" value="1"/>
</dbReference>
<evidence type="ECO:0000259" key="4">
    <source>
        <dbReference type="Pfam" id="PF00149"/>
    </source>
</evidence>
<evidence type="ECO:0000313" key="7">
    <source>
        <dbReference type="Proteomes" id="UP000823632"/>
    </source>
</evidence>
<organism evidence="6 7">
    <name type="scientific">Candidatus Scatousia excrementipullorum</name>
    <dbReference type="NCBI Taxonomy" id="2840936"/>
    <lineage>
        <taxon>Bacteria</taxon>
        <taxon>Candidatus Scatousia</taxon>
    </lineage>
</organism>
<dbReference type="Gene3D" id="3.90.780.10">
    <property type="entry name" value="5'-Nucleotidase, C-terminal domain"/>
    <property type="match status" value="1"/>
</dbReference>
<dbReference type="GO" id="GO:0000166">
    <property type="term" value="F:nucleotide binding"/>
    <property type="evidence" value="ECO:0007669"/>
    <property type="project" value="UniProtKB-KW"/>
</dbReference>
<dbReference type="PRINTS" id="PR01607">
    <property type="entry name" value="APYRASEFAMLY"/>
</dbReference>
<dbReference type="Gene3D" id="3.60.21.10">
    <property type="match status" value="1"/>
</dbReference>
<dbReference type="Pfam" id="PF00149">
    <property type="entry name" value="Metallophos"/>
    <property type="match status" value="1"/>
</dbReference>
<dbReference type="GO" id="GO:0009166">
    <property type="term" value="P:nucleotide catabolic process"/>
    <property type="evidence" value="ECO:0007669"/>
    <property type="project" value="InterPro"/>
</dbReference>
<reference evidence="6" key="2">
    <citation type="journal article" date="2021" name="PeerJ">
        <title>Extensive microbial diversity within the chicken gut microbiome revealed by metagenomics and culture.</title>
        <authorList>
            <person name="Gilroy R."/>
            <person name="Ravi A."/>
            <person name="Getino M."/>
            <person name="Pursley I."/>
            <person name="Horton D.L."/>
            <person name="Alikhan N.F."/>
            <person name="Baker D."/>
            <person name="Gharbi K."/>
            <person name="Hall N."/>
            <person name="Watson M."/>
            <person name="Adriaenssens E.M."/>
            <person name="Foster-Nyarko E."/>
            <person name="Jarju S."/>
            <person name="Secka A."/>
            <person name="Antonio M."/>
            <person name="Oren A."/>
            <person name="Chaudhuri R.R."/>
            <person name="La Ragione R."/>
            <person name="Hildebrand F."/>
            <person name="Pallen M.J."/>
        </authorList>
    </citation>
    <scope>NUCLEOTIDE SEQUENCE</scope>
    <source>
        <strain evidence="6">10192</strain>
    </source>
</reference>
<dbReference type="Proteomes" id="UP000823632">
    <property type="component" value="Unassembled WGS sequence"/>
</dbReference>
<comment type="caution">
    <text evidence="6">The sequence shown here is derived from an EMBL/GenBank/DDBJ whole genome shotgun (WGS) entry which is preliminary data.</text>
</comment>
<dbReference type="SUPFAM" id="SSF55816">
    <property type="entry name" value="5'-nucleotidase (syn. UDP-sugar hydrolase), C-terminal domain"/>
    <property type="match status" value="1"/>
</dbReference>
<keyword evidence="1" id="KW-0732">Signal</keyword>
<gene>
    <name evidence="6" type="ORF">IAC76_04425</name>
</gene>
<evidence type="ECO:0000256" key="2">
    <source>
        <dbReference type="RuleBase" id="RU362119"/>
    </source>
</evidence>
<dbReference type="GO" id="GO:0030288">
    <property type="term" value="C:outer membrane-bounded periplasmic space"/>
    <property type="evidence" value="ECO:0007669"/>
    <property type="project" value="TreeGrafter"/>
</dbReference>
<sequence length="519" mass="57983">MNSPANNKQETNNFQRVSASEVTQGKPVKASIFYMNDLHGQNIRMERLFSAIKQFDSQTPPDADKMKFASGDIMLGEDEKHVKVADTFLNLAGVMASVIGNHECDMPTAQFANLISDKKYKLLGLNMNPSANNPIKKYIEKSYVQEINGNKYGIIGLVPPDLTDFVKLQEHLPDLHIEKDFNKTINEVQAEVDKFKKDGINKIIVLSHSGYRQDVKLAQRVKGIDIILGAHTHNLLEGIEKDKNLFYSPSDEPVIITQAGRDGKNFGVLNVEFDNNGVITKVQNNLGKTDLYSRNLIARKQFENILGNPEVVGSLGNVEKVPDDIYAHENPHCDFIMDAMRKELGTDIAMMNSGNIRGQFETGRVDTRDLAIISPFANKVVVVKVSEDEIVNAIKKRSKTTMQSRSHRPGLVQVSGLKYKINNNGDLLSLSFVDKHNKEIPIDVNNPSKDKLYTLATDDFCMLSEEGGLGISHRYPSALKIFDHDKDIVVAQHIKNNKEPLDVKSDGRIIVVDENGKEI</sequence>
<dbReference type="Pfam" id="PF02872">
    <property type="entry name" value="5_nucleotid_C"/>
    <property type="match status" value="1"/>
</dbReference>
<reference evidence="6" key="1">
    <citation type="submission" date="2020-10" db="EMBL/GenBank/DDBJ databases">
        <authorList>
            <person name="Gilroy R."/>
        </authorList>
    </citation>
    <scope>NUCLEOTIDE SEQUENCE</scope>
    <source>
        <strain evidence="6">10192</strain>
    </source>
</reference>
<keyword evidence="2" id="KW-0547">Nucleotide-binding</keyword>
<protein>
    <submittedName>
        <fullName evidence="6">5'-nucleotidase C-terminal domain-containing protein</fullName>
    </submittedName>
</protein>
<dbReference type="SUPFAM" id="SSF56300">
    <property type="entry name" value="Metallo-dependent phosphatases"/>
    <property type="match status" value="1"/>
</dbReference>
<dbReference type="InterPro" id="IPR006179">
    <property type="entry name" value="5_nucleotidase/apyrase"/>
</dbReference>
<evidence type="ECO:0000259" key="5">
    <source>
        <dbReference type="Pfam" id="PF02872"/>
    </source>
</evidence>
<dbReference type="PANTHER" id="PTHR11575:SF24">
    <property type="entry name" value="5'-NUCLEOTIDASE"/>
    <property type="match status" value="1"/>
</dbReference>
<accession>A0A9D9GZB4</accession>
<name>A0A9D9GZB4_9BACT</name>
<dbReference type="InterPro" id="IPR008334">
    <property type="entry name" value="5'-Nucleotdase_C"/>
</dbReference>
<dbReference type="InterPro" id="IPR004843">
    <property type="entry name" value="Calcineurin-like_PHP"/>
</dbReference>
<dbReference type="InterPro" id="IPR029052">
    <property type="entry name" value="Metallo-depent_PP-like"/>
</dbReference>
<feature type="domain" description="5'-Nucleotidase C-terminal" evidence="5">
    <location>
        <begin position="327"/>
        <end position="463"/>
    </location>
</feature>
<dbReference type="InterPro" id="IPR036907">
    <property type="entry name" value="5'-Nucleotdase_C_sf"/>
</dbReference>
<dbReference type="GO" id="GO:0016787">
    <property type="term" value="F:hydrolase activity"/>
    <property type="evidence" value="ECO:0007669"/>
    <property type="project" value="UniProtKB-KW"/>
</dbReference>
<proteinExistence type="inferred from homology"/>
<comment type="similarity">
    <text evidence="2">Belongs to the 5'-nucleotidase family.</text>
</comment>
<keyword evidence="2" id="KW-0378">Hydrolase</keyword>
<evidence type="ECO:0000256" key="1">
    <source>
        <dbReference type="ARBA" id="ARBA00022729"/>
    </source>
</evidence>
<evidence type="ECO:0000256" key="3">
    <source>
        <dbReference type="SAM" id="MobiDB-lite"/>
    </source>
</evidence>
<dbReference type="EMBL" id="JADIND010000093">
    <property type="protein sequence ID" value="MBO8430611.1"/>
    <property type="molecule type" value="Genomic_DNA"/>
</dbReference>